<reference evidence="1 2" key="1">
    <citation type="submission" date="2023-07" db="EMBL/GenBank/DDBJ databases">
        <title>Genomic Encyclopedia of Type Strains, Phase IV (KMG-IV): sequencing the most valuable type-strain genomes for metagenomic binning, comparative biology and taxonomic classification.</title>
        <authorList>
            <person name="Goeker M."/>
        </authorList>
    </citation>
    <scope>NUCLEOTIDE SEQUENCE [LARGE SCALE GENOMIC DNA]</scope>
    <source>
        <strain evidence="1 2">DSM 2457</strain>
    </source>
</reference>
<evidence type="ECO:0000313" key="1">
    <source>
        <dbReference type="EMBL" id="MDQ0301353.1"/>
    </source>
</evidence>
<accession>A0ABU0B6A9</accession>
<keyword evidence="2" id="KW-1185">Reference proteome</keyword>
<protein>
    <recommendedName>
        <fullName evidence="3">Minor tail protein</fullName>
    </recommendedName>
</protein>
<comment type="caution">
    <text evidence="1">The sequence shown here is derived from an EMBL/GenBank/DDBJ whole genome shotgun (WGS) entry which is preliminary data.</text>
</comment>
<evidence type="ECO:0000313" key="2">
    <source>
        <dbReference type="Proteomes" id="UP001224682"/>
    </source>
</evidence>
<evidence type="ECO:0008006" key="3">
    <source>
        <dbReference type="Google" id="ProtNLM"/>
    </source>
</evidence>
<dbReference type="EMBL" id="JAUSUI010000001">
    <property type="protein sequence ID" value="MDQ0301353.1"/>
    <property type="molecule type" value="Genomic_DNA"/>
</dbReference>
<name>A0ABU0B6A9_9HYPH</name>
<gene>
    <name evidence="1" type="ORF">J2S75_000364</name>
</gene>
<dbReference type="RefSeq" id="WP_307017630.1">
    <property type="nucleotide sequence ID" value="NZ_JAUSUI010000001.1"/>
</dbReference>
<dbReference type="Proteomes" id="UP001224682">
    <property type="component" value="Unassembled WGS sequence"/>
</dbReference>
<sequence length="420" mass="43094">MTVLLGAAPSIIGPSEVGAWMAAKGAPGAAALLDFAGQKYGFRSAAGVPRWGSVAADMAFSRASAAGRWRADGVYEMVGSNALRYDHDPVTREPLGVRIEGAATNLLTYSECPAGTADLISGSNITAVSDIEGGRTGLRLNNTTANAWAYKANPLATGTQATLSVLVEMEDGAPPVFGGGAVSGLNTFALVAGGPTLVPTVIARVGTKVWRCGWSGTSGGTGGVGVFQATTNQQRRIKVTGFQLEAGSRASSYIVTGATTGVRGTDNLSMPLPIVPANGFTIAFGAHMPRYGNVGDANVLLNLMPAASTANRIGIDNFGRSNEVWMAFPGGVGTYRLATGIAPGAEFYGALSWSAAQGWRGTALGGTVINVTTQPAPAADLARITIGSRAGAAPWNDTIERLAMWSHGDFTDVQLQGLLE</sequence>
<organism evidence="1 2">
    <name type="scientific">Ancylobacter polymorphus</name>
    <dbReference type="NCBI Taxonomy" id="223390"/>
    <lineage>
        <taxon>Bacteria</taxon>
        <taxon>Pseudomonadati</taxon>
        <taxon>Pseudomonadota</taxon>
        <taxon>Alphaproteobacteria</taxon>
        <taxon>Hyphomicrobiales</taxon>
        <taxon>Xanthobacteraceae</taxon>
        <taxon>Ancylobacter</taxon>
    </lineage>
</organism>
<proteinExistence type="predicted"/>